<organism evidence="6 7">
    <name type="scientific">Glaucidium brasilianum</name>
    <name type="common">Ferruginous pygmy-owl</name>
    <dbReference type="NCBI Taxonomy" id="78217"/>
    <lineage>
        <taxon>Eukaryota</taxon>
        <taxon>Metazoa</taxon>
        <taxon>Chordata</taxon>
        <taxon>Craniata</taxon>
        <taxon>Vertebrata</taxon>
        <taxon>Euteleostomi</taxon>
        <taxon>Archelosauria</taxon>
        <taxon>Archosauria</taxon>
        <taxon>Dinosauria</taxon>
        <taxon>Saurischia</taxon>
        <taxon>Theropoda</taxon>
        <taxon>Coelurosauria</taxon>
        <taxon>Aves</taxon>
        <taxon>Neognathae</taxon>
        <taxon>Neoaves</taxon>
        <taxon>Telluraves</taxon>
        <taxon>Strigiformes</taxon>
        <taxon>Strigidae</taxon>
        <taxon>Glaucidium</taxon>
    </lineage>
</organism>
<comment type="subcellular location">
    <subcellularLocation>
        <location evidence="1">Mitochondrion inner membrane</location>
        <topology evidence="1">Single-pass membrane protein</topology>
    </subcellularLocation>
</comment>
<dbReference type="Proteomes" id="UP000591073">
    <property type="component" value="Unassembled WGS sequence"/>
</dbReference>
<dbReference type="OrthoDB" id="76676at2759"/>
<dbReference type="SUPFAM" id="SSF52833">
    <property type="entry name" value="Thioredoxin-like"/>
    <property type="match status" value="1"/>
</dbReference>
<evidence type="ECO:0000313" key="7">
    <source>
        <dbReference type="Proteomes" id="UP000591073"/>
    </source>
</evidence>
<accession>A0A7L0SGH7</accession>
<dbReference type="FunFam" id="3.40.30.10:FF:000013">
    <property type="entry name" value="Blast:Protein SCO1 homolog, mitochondrial"/>
    <property type="match status" value="1"/>
</dbReference>
<feature type="disulfide bond" description="Redox-active" evidence="4">
    <location>
        <begin position="50"/>
        <end position="54"/>
    </location>
</feature>
<comment type="caution">
    <text evidence="6">The sequence shown here is derived from an EMBL/GenBank/DDBJ whole genome shotgun (WGS) entry which is preliminary data.</text>
</comment>
<evidence type="ECO:0000256" key="5">
    <source>
        <dbReference type="SAM" id="MobiDB-lite"/>
    </source>
</evidence>
<feature type="non-terminal residue" evidence="6">
    <location>
        <position position="1"/>
    </location>
</feature>
<gene>
    <name evidence="6" type="primary">Sco2</name>
    <name evidence="6" type="ORF">GLABRA_R14889</name>
</gene>
<feature type="region of interest" description="Disordered" evidence="5">
    <location>
        <begin position="1"/>
        <end position="32"/>
    </location>
</feature>
<dbReference type="PANTHER" id="PTHR12151">
    <property type="entry name" value="ELECTRON TRANSPORT PROTIN SCO1/SENC FAMILY MEMBER"/>
    <property type="match status" value="1"/>
</dbReference>
<evidence type="ECO:0000256" key="4">
    <source>
        <dbReference type="PIRSR" id="PIRSR603782-2"/>
    </source>
</evidence>
<reference evidence="6 7" key="1">
    <citation type="submission" date="2019-09" db="EMBL/GenBank/DDBJ databases">
        <title>Bird 10,000 Genomes (B10K) Project - Family phase.</title>
        <authorList>
            <person name="Zhang G."/>
        </authorList>
    </citation>
    <scope>NUCLEOTIDE SEQUENCE [LARGE SCALE GENOMIC DNA]</scope>
    <source>
        <strain evidence="6">B10K-DU-008-63</strain>
    </source>
</reference>
<proteinExistence type="inferred from homology"/>
<evidence type="ECO:0000313" key="6">
    <source>
        <dbReference type="EMBL" id="NXL40512.1"/>
    </source>
</evidence>
<evidence type="ECO:0000256" key="3">
    <source>
        <dbReference type="PIRSR" id="PIRSR603782-1"/>
    </source>
</evidence>
<dbReference type="PANTHER" id="PTHR12151:SF2">
    <property type="entry name" value="PROTEIN SCO2 HOMOLOG, MITOCHONDRIAL"/>
    <property type="match status" value="1"/>
</dbReference>
<feature type="binding site" evidence="3">
    <location>
        <position position="50"/>
    </location>
    <ligand>
        <name>Cu cation</name>
        <dbReference type="ChEBI" id="CHEBI:23378"/>
    </ligand>
</feature>
<keyword evidence="7" id="KW-1185">Reference proteome</keyword>
<dbReference type="Gene3D" id="3.40.30.10">
    <property type="entry name" value="Glutaredoxin"/>
    <property type="match status" value="1"/>
</dbReference>
<dbReference type="Pfam" id="PF02630">
    <property type="entry name" value="SCO1-SenC"/>
    <property type="match status" value="1"/>
</dbReference>
<dbReference type="InterPro" id="IPR036249">
    <property type="entry name" value="Thioredoxin-like_sf"/>
</dbReference>
<feature type="non-terminal residue" evidence="6">
    <location>
        <position position="183"/>
    </location>
</feature>
<sequence length="183" mass="20416">RRQRARPPPELRELALGQGDFPPLDQAGRRRSKSDFRGQWVLLYFGFTHCPPPCPEELEKLCRAVPPLEREPGLPPVQPLFITVDPERDDVAALAPPVRDFHPRLLGLTPPPEAVRAAGSAYRVPPSAGPRDEDGDYIAPPTVLIYLLGPDGLPPHYYGRSKTDAQIAPPIRRHMETYEPVLD</sequence>
<evidence type="ECO:0000256" key="1">
    <source>
        <dbReference type="ARBA" id="ARBA00004434"/>
    </source>
</evidence>
<evidence type="ECO:0000256" key="2">
    <source>
        <dbReference type="ARBA" id="ARBA00010996"/>
    </source>
</evidence>
<comment type="similarity">
    <text evidence="2">Belongs to the SCO1/2 family.</text>
</comment>
<keyword evidence="4" id="KW-1015">Disulfide bond</keyword>
<protein>
    <submittedName>
        <fullName evidence="6">SCO2 protein</fullName>
    </submittedName>
</protein>
<dbReference type="EMBL" id="VXAP01001694">
    <property type="protein sequence ID" value="NXL40512.1"/>
    <property type="molecule type" value="Genomic_DNA"/>
</dbReference>
<dbReference type="GO" id="GO:0046872">
    <property type="term" value="F:metal ion binding"/>
    <property type="evidence" value="ECO:0007669"/>
    <property type="project" value="UniProtKB-KW"/>
</dbReference>
<feature type="binding site" evidence="3">
    <location>
        <position position="54"/>
    </location>
    <ligand>
        <name>Cu cation</name>
        <dbReference type="ChEBI" id="CHEBI:23378"/>
    </ligand>
</feature>
<dbReference type="AlphaFoldDB" id="A0A7L0SGH7"/>
<name>A0A7L0SGH7_GLABR</name>
<dbReference type="CDD" id="cd02968">
    <property type="entry name" value="SCO"/>
    <property type="match status" value="1"/>
</dbReference>
<keyword evidence="3" id="KW-0186">Copper</keyword>
<dbReference type="GO" id="GO:0005743">
    <property type="term" value="C:mitochondrial inner membrane"/>
    <property type="evidence" value="ECO:0007669"/>
    <property type="project" value="UniProtKB-SubCell"/>
</dbReference>
<keyword evidence="3" id="KW-0479">Metal-binding</keyword>
<dbReference type="InterPro" id="IPR003782">
    <property type="entry name" value="SCO1/SenC"/>
</dbReference>
<dbReference type="GO" id="GO:0033617">
    <property type="term" value="P:mitochondrial respiratory chain complex IV assembly"/>
    <property type="evidence" value="ECO:0007669"/>
    <property type="project" value="TreeGrafter"/>
</dbReference>